<reference evidence="1" key="1">
    <citation type="journal article" date="2010" name="Science">
        <title>Plasticity of animal genome architecture unmasked by rapid evolution of a pelagic tunicate.</title>
        <authorList>
            <person name="Denoeud F."/>
            <person name="Henriet S."/>
            <person name="Mungpakdee S."/>
            <person name="Aury J.M."/>
            <person name="Da Silva C."/>
            <person name="Brinkmann H."/>
            <person name="Mikhaleva J."/>
            <person name="Olsen L.C."/>
            <person name="Jubin C."/>
            <person name="Canestro C."/>
            <person name="Bouquet J.M."/>
            <person name="Danks G."/>
            <person name="Poulain J."/>
            <person name="Campsteijn C."/>
            <person name="Adamski M."/>
            <person name="Cross I."/>
            <person name="Yadetie F."/>
            <person name="Muffato M."/>
            <person name="Louis A."/>
            <person name="Butcher S."/>
            <person name="Tsagkogeorga G."/>
            <person name="Konrad A."/>
            <person name="Singh S."/>
            <person name="Jensen M.F."/>
            <person name="Cong E.H."/>
            <person name="Eikeseth-Otteraa H."/>
            <person name="Noel B."/>
            <person name="Anthouard V."/>
            <person name="Porcel B.M."/>
            <person name="Kachouri-Lafond R."/>
            <person name="Nishino A."/>
            <person name="Ugolini M."/>
            <person name="Chourrout P."/>
            <person name="Nishida H."/>
            <person name="Aasland R."/>
            <person name="Huzurbazar S."/>
            <person name="Westhof E."/>
            <person name="Delsuc F."/>
            <person name="Lehrach H."/>
            <person name="Reinhardt R."/>
            <person name="Weissenbach J."/>
            <person name="Roy S.W."/>
            <person name="Artiguenave F."/>
            <person name="Postlethwait J.H."/>
            <person name="Manak J.R."/>
            <person name="Thompson E.M."/>
            <person name="Jaillon O."/>
            <person name="Du Pasquier L."/>
            <person name="Boudinot P."/>
            <person name="Liberles D.A."/>
            <person name="Volff J.N."/>
            <person name="Philippe H."/>
            <person name="Lenhard B."/>
            <person name="Roest Crollius H."/>
            <person name="Wincker P."/>
            <person name="Chourrout D."/>
        </authorList>
    </citation>
    <scope>NUCLEOTIDE SEQUENCE [LARGE SCALE GENOMIC DNA]</scope>
</reference>
<protein>
    <submittedName>
        <fullName evidence="1">Uncharacterized protein</fullName>
    </submittedName>
</protein>
<dbReference type="Proteomes" id="UP000001307">
    <property type="component" value="Unassembled WGS sequence"/>
</dbReference>
<dbReference type="OrthoDB" id="10540284at2759"/>
<evidence type="ECO:0000313" key="2">
    <source>
        <dbReference type="Proteomes" id="UP000001307"/>
    </source>
</evidence>
<dbReference type="EMBL" id="FN653089">
    <property type="protein sequence ID" value="CBY11664.1"/>
    <property type="molecule type" value="Genomic_DNA"/>
</dbReference>
<dbReference type="InParanoid" id="E4XP76"/>
<gene>
    <name evidence="1" type="ORF">GSOID_T00016838001</name>
</gene>
<accession>E4XP76</accession>
<keyword evidence="2" id="KW-1185">Reference proteome</keyword>
<dbReference type="AlphaFoldDB" id="E4XP76"/>
<proteinExistence type="predicted"/>
<sequence length="271" mass="31482">MNREEKGPISNTTFVGENFFSFCLPDLSTSRNKKKIGRFLCRLAGYRQWKFIGKKNEYDEFRKKEGLQEDPPRSYYTDKACLPRFGVVGLNCGKKKNKSLEKLEDCKPKFSCCIIGRDEIFLHCSRKKVDKAPPKLIEKPEAKGPRASGWSDWKSTESVCDAENQYKQFSRQCISGTCSGPWFKVEACPSCGKPDDNLAHADYNDDYYEDSYYQDSYYSEPTTVTPEDYVVNETDLMSNDYNYYDYASNKRSKRETDECKCQVDNYIKKIF</sequence>
<evidence type="ECO:0000313" key="1">
    <source>
        <dbReference type="EMBL" id="CBY11664.1"/>
    </source>
</evidence>
<organism evidence="1">
    <name type="scientific">Oikopleura dioica</name>
    <name type="common">Tunicate</name>
    <dbReference type="NCBI Taxonomy" id="34765"/>
    <lineage>
        <taxon>Eukaryota</taxon>
        <taxon>Metazoa</taxon>
        <taxon>Chordata</taxon>
        <taxon>Tunicata</taxon>
        <taxon>Appendicularia</taxon>
        <taxon>Copelata</taxon>
        <taxon>Oikopleuridae</taxon>
        <taxon>Oikopleura</taxon>
    </lineage>
</organism>
<name>E4XP76_OIKDI</name>